<dbReference type="Proteomes" id="UP001146120">
    <property type="component" value="Unassembled WGS sequence"/>
</dbReference>
<dbReference type="GO" id="GO:0004674">
    <property type="term" value="F:protein serine/threonine kinase activity"/>
    <property type="evidence" value="ECO:0007669"/>
    <property type="project" value="TreeGrafter"/>
</dbReference>
<dbReference type="PANTHER" id="PTHR44329:SF298">
    <property type="entry name" value="MIXED LINEAGE KINASE DOMAIN-LIKE PROTEIN"/>
    <property type="match status" value="1"/>
</dbReference>
<dbReference type="Gene3D" id="1.10.510.10">
    <property type="entry name" value="Transferase(Phosphotransferase) domain 1"/>
    <property type="match status" value="1"/>
</dbReference>
<dbReference type="InterPro" id="IPR051681">
    <property type="entry name" value="Ser/Thr_Kinases-Pseudokinases"/>
</dbReference>
<protein>
    <recommendedName>
        <fullName evidence="3">Protein kinase domain-containing protein</fullName>
    </recommendedName>
</protein>
<reference evidence="4" key="2">
    <citation type="journal article" date="2023" name="Microbiol Resour">
        <title>Decontamination and Annotation of the Draft Genome Sequence of the Oomycete Lagenidium giganteum ARSEF 373.</title>
        <authorList>
            <person name="Morgan W.R."/>
            <person name="Tartar A."/>
        </authorList>
    </citation>
    <scope>NUCLEOTIDE SEQUENCE</scope>
    <source>
        <strain evidence="4">ARSEF 373</strain>
    </source>
</reference>
<keyword evidence="2" id="KW-0067">ATP-binding</keyword>
<dbReference type="InterPro" id="IPR011009">
    <property type="entry name" value="Kinase-like_dom_sf"/>
</dbReference>
<evidence type="ECO:0000313" key="5">
    <source>
        <dbReference type="Proteomes" id="UP001146120"/>
    </source>
</evidence>
<dbReference type="SUPFAM" id="SSF56112">
    <property type="entry name" value="Protein kinase-like (PK-like)"/>
    <property type="match status" value="1"/>
</dbReference>
<reference evidence="4" key="1">
    <citation type="submission" date="2022-11" db="EMBL/GenBank/DDBJ databases">
        <authorList>
            <person name="Morgan W.R."/>
            <person name="Tartar A."/>
        </authorList>
    </citation>
    <scope>NUCLEOTIDE SEQUENCE</scope>
    <source>
        <strain evidence="4">ARSEF 373</strain>
    </source>
</reference>
<evidence type="ECO:0000256" key="1">
    <source>
        <dbReference type="ARBA" id="ARBA00022741"/>
    </source>
</evidence>
<dbReference type="Gene3D" id="3.30.200.20">
    <property type="entry name" value="Phosphorylase Kinase, domain 1"/>
    <property type="match status" value="1"/>
</dbReference>
<dbReference type="InterPro" id="IPR001245">
    <property type="entry name" value="Ser-Thr/Tyr_kinase_cat_dom"/>
</dbReference>
<proteinExistence type="predicted"/>
<dbReference type="Pfam" id="PF07714">
    <property type="entry name" value="PK_Tyr_Ser-Thr"/>
    <property type="match status" value="1"/>
</dbReference>
<gene>
    <name evidence="4" type="ORF">N0F65_005537</name>
</gene>
<dbReference type="EMBL" id="DAKRPA010000131">
    <property type="protein sequence ID" value="DAZ97565.1"/>
    <property type="molecule type" value="Genomic_DNA"/>
</dbReference>
<sequence length="365" mass="41605">MMRPGHTMHLLRGQDSDAVTHSADDLAGTKAPKRKRAKVIKHKINLTKKTDLPWFLRPETYERDSGCDLSEAVRLFKPEELEITCDNIDKLELGESLGEGFWREVYKASWKGRDVAVKVVKEDLLDRNDIIPRHVEEAAVIFPIRNEPNIVGLVGWCNTTVVVDYVPTPLDEFIYDLDNEVTVERALEIARDAARGLQQLHAAAGGPFAHTDIQTRQFLIDANGTVLLNDFNRVKYTGQRLHSGSVEGHEKCMFKTAVAKGKWRSPEEYENRDLDEKLDVYSISLVLWSLRSRVKPFPNYTKPQVYKKVPKGERPPVDAMKDYPKAMQQLIVRAWNNDPAKRPSSAELAQKIDEILTKYKNKKGT</sequence>
<name>A0AAV2YRK4_9STRA</name>
<dbReference type="InterPro" id="IPR000719">
    <property type="entry name" value="Prot_kinase_dom"/>
</dbReference>
<dbReference type="GO" id="GO:0005524">
    <property type="term" value="F:ATP binding"/>
    <property type="evidence" value="ECO:0007669"/>
    <property type="project" value="UniProtKB-KW"/>
</dbReference>
<evidence type="ECO:0000313" key="4">
    <source>
        <dbReference type="EMBL" id="DAZ97565.1"/>
    </source>
</evidence>
<evidence type="ECO:0000256" key="2">
    <source>
        <dbReference type="ARBA" id="ARBA00022840"/>
    </source>
</evidence>
<organism evidence="4 5">
    <name type="scientific">Lagenidium giganteum</name>
    <dbReference type="NCBI Taxonomy" id="4803"/>
    <lineage>
        <taxon>Eukaryota</taxon>
        <taxon>Sar</taxon>
        <taxon>Stramenopiles</taxon>
        <taxon>Oomycota</taxon>
        <taxon>Peronosporomycetes</taxon>
        <taxon>Pythiales</taxon>
        <taxon>Pythiaceae</taxon>
    </lineage>
</organism>
<keyword evidence="1" id="KW-0547">Nucleotide-binding</keyword>
<accession>A0AAV2YRK4</accession>
<feature type="domain" description="Protein kinase" evidence="3">
    <location>
        <begin position="91"/>
        <end position="356"/>
    </location>
</feature>
<dbReference type="PANTHER" id="PTHR44329">
    <property type="entry name" value="SERINE/THREONINE-PROTEIN KINASE TNNI3K-RELATED"/>
    <property type="match status" value="1"/>
</dbReference>
<dbReference type="PROSITE" id="PS50011">
    <property type="entry name" value="PROTEIN_KINASE_DOM"/>
    <property type="match status" value="1"/>
</dbReference>
<evidence type="ECO:0000259" key="3">
    <source>
        <dbReference type="PROSITE" id="PS50011"/>
    </source>
</evidence>
<keyword evidence="5" id="KW-1185">Reference proteome</keyword>
<comment type="caution">
    <text evidence="4">The sequence shown here is derived from an EMBL/GenBank/DDBJ whole genome shotgun (WGS) entry which is preliminary data.</text>
</comment>
<dbReference type="AlphaFoldDB" id="A0AAV2YRK4"/>